<evidence type="ECO:0000313" key="2">
    <source>
        <dbReference type="EMBL" id="VFJ92461.1"/>
    </source>
</evidence>
<name>A0A450UFS3_9GAMM</name>
<dbReference type="EMBL" id="CAADFI010000030">
    <property type="protein sequence ID" value="VFJ92461.1"/>
    <property type="molecule type" value="Genomic_DNA"/>
</dbReference>
<organism evidence="1">
    <name type="scientific">Candidatus Kentrum eta</name>
    <dbReference type="NCBI Taxonomy" id="2126337"/>
    <lineage>
        <taxon>Bacteria</taxon>
        <taxon>Pseudomonadati</taxon>
        <taxon>Pseudomonadota</taxon>
        <taxon>Gammaproteobacteria</taxon>
        <taxon>Candidatus Kentrum</taxon>
    </lineage>
</organism>
<dbReference type="EMBL" id="CAADFG010000031">
    <property type="protein sequence ID" value="VFJ91406.1"/>
    <property type="molecule type" value="Genomic_DNA"/>
</dbReference>
<protein>
    <submittedName>
        <fullName evidence="1">Uncharacterized protein</fullName>
    </submittedName>
</protein>
<gene>
    <name evidence="1" type="ORF">BECKH772A_GA0070896_100311</name>
    <name evidence="2" type="ORF">BECKH772B_GA0070898_100301</name>
</gene>
<dbReference type="AlphaFoldDB" id="A0A450UFS3"/>
<accession>A0A450UFS3</accession>
<evidence type="ECO:0000313" key="1">
    <source>
        <dbReference type="EMBL" id="VFJ91406.1"/>
    </source>
</evidence>
<proteinExistence type="predicted"/>
<sequence>MRFNSKLPKGVEICWRIISTNTAKVILIAHFIANAIKPYIVNLARLANAFDTDTQFASNYKRLQRFFRFSKNSFSRIDVVQEIF</sequence>
<reference evidence="1" key="1">
    <citation type="submission" date="2019-02" db="EMBL/GenBank/DDBJ databases">
        <authorList>
            <person name="Gruber-Vodicka R. H."/>
            <person name="Seah K. B. B."/>
        </authorList>
    </citation>
    <scope>NUCLEOTIDE SEQUENCE</scope>
    <source>
        <strain evidence="1">BECK_SA2B15</strain>
        <strain evidence="2">BECK_SA2B20</strain>
    </source>
</reference>